<dbReference type="InterPro" id="IPR011047">
    <property type="entry name" value="Quinoprotein_ADH-like_sf"/>
</dbReference>
<feature type="repeat" description="WD" evidence="9">
    <location>
        <begin position="1302"/>
        <end position="1349"/>
    </location>
</feature>
<evidence type="ECO:0000256" key="2">
    <source>
        <dbReference type="ARBA" id="ARBA00022527"/>
    </source>
</evidence>
<dbReference type="InterPro" id="IPR036322">
    <property type="entry name" value="WD40_repeat_dom_sf"/>
</dbReference>
<dbReference type="PROSITE" id="PS50011">
    <property type="entry name" value="PROTEIN_KINASE_DOM"/>
    <property type="match status" value="1"/>
</dbReference>
<evidence type="ECO:0000256" key="6">
    <source>
        <dbReference type="ARBA" id="ARBA00022741"/>
    </source>
</evidence>
<feature type="repeat" description="WD" evidence="9">
    <location>
        <begin position="859"/>
        <end position="900"/>
    </location>
</feature>
<dbReference type="SUPFAM" id="SSF50978">
    <property type="entry name" value="WD40 repeat-like"/>
    <property type="match status" value="1"/>
</dbReference>
<feature type="binding site" evidence="10">
    <location>
        <position position="244"/>
    </location>
    <ligand>
        <name>ATP</name>
        <dbReference type="ChEBI" id="CHEBI:30616"/>
    </ligand>
</feature>
<feature type="coiled-coil region" evidence="11">
    <location>
        <begin position="557"/>
        <end position="684"/>
    </location>
</feature>
<dbReference type="InterPro" id="IPR001680">
    <property type="entry name" value="WD40_rpt"/>
</dbReference>
<dbReference type="PROSITE" id="PS00108">
    <property type="entry name" value="PROTEIN_KINASE_ST"/>
    <property type="match status" value="1"/>
</dbReference>
<keyword evidence="2" id="KW-0723">Serine/threonine-protein kinase</keyword>
<evidence type="ECO:0000256" key="12">
    <source>
        <dbReference type="SAM" id="MobiDB-lite"/>
    </source>
</evidence>
<organism evidence="14 15">
    <name type="scientific">Gimesia panareensis</name>
    <dbReference type="NCBI Taxonomy" id="2527978"/>
    <lineage>
        <taxon>Bacteria</taxon>
        <taxon>Pseudomonadati</taxon>
        <taxon>Planctomycetota</taxon>
        <taxon>Planctomycetia</taxon>
        <taxon>Planctomycetales</taxon>
        <taxon>Planctomycetaceae</taxon>
        <taxon>Gimesia</taxon>
    </lineage>
</organism>
<name>A0A518FLH8_9PLAN</name>
<dbReference type="InterPro" id="IPR000719">
    <property type="entry name" value="Prot_kinase_dom"/>
</dbReference>
<dbReference type="SMART" id="SM00220">
    <property type="entry name" value="S_TKc"/>
    <property type="match status" value="1"/>
</dbReference>
<feature type="repeat" description="WD" evidence="9">
    <location>
        <begin position="1176"/>
        <end position="1217"/>
    </location>
</feature>
<dbReference type="Pfam" id="PF00400">
    <property type="entry name" value="WD40"/>
    <property type="match status" value="6"/>
</dbReference>
<keyword evidence="6 10" id="KW-0547">Nucleotide-binding</keyword>
<keyword evidence="4 14" id="KW-0808">Transferase</keyword>
<gene>
    <name evidence="14" type="primary">prkC_9</name>
    <name evidence="14" type="ORF">Pan153_18150</name>
</gene>
<dbReference type="CDD" id="cd14014">
    <property type="entry name" value="STKc_PknB_like"/>
    <property type="match status" value="1"/>
</dbReference>
<dbReference type="SUPFAM" id="SSF56112">
    <property type="entry name" value="Protein kinase-like (PK-like)"/>
    <property type="match status" value="2"/>
</dbReference>
<dbReference type="Pfam" id="PF00069">
    <property type="entry name" value="Pkinase"/>
    <property type="match status" value="1"/>
</dbReference>
<dbReference type="GO" id="GO:0004674">
    <property type="term" value="F:protein serine/threonine kinase activity"/>
    <property type="evidence" value="ECO:0007669"/>
    <property type="project" value="UniProtKB-KW"/>
</dbReference>
<dbReference type="PROSITE" id="PS50082">
    <property type="entry name" value="WD_REPEATS_2"/>
    <property type="match status" value="6"/>
</dbReference>
<dbReference type="GO" id="GO:0005524">
    <property type="term" value="F:ATP binding"/>
    <property type="evidence" value="ECO:0007669"/>
    <property type="project" value="UniProtKB-UniRule"/>
</dbReference>
<reference evidence="14 15" key="1">
    <citation type="submission" date="2019-02" db="EMBL/GenBank/DDBJ databases">
        <title>Deep-cultivation of Planctomycetes and their phenomic and genomic characterization uncovers novel biology.</title>
        <authorList>
            <person name="Wiegand S."/>
            <person name="Jogler M."/>
            <person name="Boedeker C."/>
            <person name="Pinto D."/>
            <person name="Vollmers J."/>
            <person name="Rivas-Marin E."/>
            <person name="Kohn T."/>
            <person name="Peeters S.H."/>
            <person name="Heuer A."/>
            <person name="Rast P."/>
            <person name="Oberbeckmann S."/>
            <person name="Bunk B."/>
            <person name="Jeske O."/>
            <person name="Meyerdierks A."/>
            <person name="Storesund J.E."/>
            <person name="Kallscheuer N."/>
            <person name="Luecker S."/>
            <person name="Lage O.M."/>
            <person name="Pohl T."/>
            <person name="Merkel B.J."/>
            <person name="Hornburger P."/>
            <person name="Mueller R.-W."/>
            <person name="Bruemmer F."/>
            <person name="Labrenz M."/>
            <person name="Spormann A.M."/>
            <person name="Op den Camp H."/>
            <person name="Overmann J."/>
            <person name="Amann R."/>
            <person name="Jetten M.S.M."/>
            <person name="Mascher T."/>
            <person name="Medema M.H."/>
            <person name="Devos D.P."/>
            <person name="Kaster A.-K."/>
            <person name="Ovreas L."/>
            <person name="Rohde M."/>
            <person name="Galperin M.Y."/>
            <person name="Jogler C."/>
        </authorList>
    </citation>
    <scope>NUCLEOTIDE SEQUENCE [LARGE SCALE GENOMIC DNA]</scope>
    <source>
        <strain evidence="14 15">Pan153</strain>
    </source>
</reference>
<dbReference type="EC" id="2.7.11.1" evidence="1"/>
<evidence type="ECO:0000256" key="8">
    <source>
        <dbReference type="ARBA" id="ARBA00022840"/>
    </source>
</evidence>
<dbReference type="EMBL" id="CP036317">
    <property type="protein sequence ID" value="QDV17180.1"/>
    <property type="molecule type" value="Genomic_DNA"/>
</dbReference>
<dbReference type="InterPro" id="IPR011009">
    <property type="entry name" value="Kinase-like_dom_sf"/>
</dbReference>
<dbReference type="FunFam" id="1.10.510.10:FF:000021">
    <property type="entry name" value="Serine/threonine protein kinase"/>
    <property type="match status" value="1"/>
</dbReference>
<dbReference type="InterPro" id="IPR015943">
    <property type="entry name" value="WD40/YVTN_repeat-like_dom_sf"/>
</dbReference>
<dbReference type="PROSITE" id="PS00678">
    <property type="entry name" value="WD_REPEATS_1"/>
    <property type="match status" value="3"/>
</dbReference>
<evidence type="ECO:0000313" key="14">
    <source>
        <dbReference type="EMBL" id="QDV17180.1"/>
    </source>
</evidence>
<evidence type="ECO:0000256" key="3">
    <source>
        <dbReference type="ARBA" id="ARBA00022574"/>
    </source>
</evidence>
<evidence type="ECO:0000256" key="9">
    <source>
        <dbReference type="PROSITE-ProRule" id="PRU00221"/>
    </source>
</evidence>
<proteinExistence type="predicted"/>
<keyword evidence="7 14" id="KW-0418">Kinase</keyword>
<feature type="compositionally biased region" description="Polar residues" evidence="12">
    <location>
        <begin position="486"/>
        <end position="502"/>
    </location>
</feature>
<dbReference type="Gene3D" id="1.10.510.10">
    <property type="entry name" value="Transferase(Phosphotransferase) domain 1"/>
    <property type="match status" value="2"/>
</dbReference>
<evidence type="ECO:0000256" key="7">
    <source>
        <dbReference type="ARBA" id="ARBA00022777"/>
    </source>
</evidence>
<evidence type="ECO:0000256" key="10">
    <source>
        <dbReference type="PROSITE-ProRule" id="PRU10141"/>
    </source>
</evidence>
<sequence>MIDGSVKSETHQPLTAFRGEDFSRDEIYTLIVDLAVQVQALHQSQRLHLRISPEEICLNQAGRPRLSAADESRIFRRSDFDRQLFPPELQQVDQLEISIDREQAAAALRQAGLQLDPERIDVYQLGALFCFLLTGEKVESCLRSPRARAKVPTEFRAVIDRTLGFEPAAVIRDIKGFRAALQSLQTDADSPQTAQADPAAEQSGDELPFQRLGHYEIRERIGQGGMGDVYLGYERSLDRQVAIKVLPPELARQDEFVKRFYAEATAAARLAHPNIIPIYFIGEDQGHHYFVMQYVEGETLADLLKRKSRIEIDQTLAIIEQVLCGLAAAHAEGMIHRDIKPGNILLDRINRKVLLADFGLVKSLLTKTEMTATGVVMGTVDYISPEQGRGQSVDPRSDLYSLGVLTYQMLTGRLPFQADSPTSMIFQHAYEMPEPIHKLAPGVPEPLVKIVDRLLAKLPEERYESAELVLEDLRGFRSEYDPSTEPRLQTGSSGTEQQTADESFSAEEPSRTTIIESPRFEALLLPEACNEIQPSGFWKRQWRKGQDLFRKYSPELLQQLQNTQQQFEGAIQEYQRRQSSLETLYQEAELSLQELNRLADRWQSAAERVQSRAETAAHADQKQEAVQEQSHCRQQAEEVRRQAVQQQEQLESMALQKAQINARLQQLICQRDLLNARIHAAQARGVVLGSSPQTATAKRSLLPYVFVGTLVAGACLFLFWKVGALLIHGVPPAESPFTAAGENPDQSGVIPAHFNGPLSEDGYQQRGVTFPSMVEDLIFHPSLVGGVYQSLATSHADGTVNKMNVTDRSYNGPHLLTEYLESTGRLAYAPDGDLLATSLGDGSISVWSTYGNGREFRRLKGHTDQVQAMLFTPDGKQLLSGGQDQTVRLWDIKTGQEIKRFSARNAVRSLAWNREMDGFYLSDGNGFDPVALRQIKLSGEQETGFSCNGKYSSRFMFVPDAGNVGFSVPLQKDQSLSSWNLQTGEKGLSFGTDVVQAAVSANGLQIITADSRGLISLWNPETGAVRQQMKVVDDPKIQQVRQLAVSRDGTLAACALANWSQKEFEVRVWKLPQFPRDGYLINCDSPINTVMFSPDGYEIVAGDQSRIRAWKLEKLNRESTFPVNSPVSALRAMPDGSGIIYATGASNSQANYIGVRPWKNFGRIGLQTGEYDDVRFAGHQARITSVDCASSARMLVSGSLDGSVRLWNLADREQAGVLELQRPVYAVRFKPQSEHEVYVCSNSRLIELWDLRAQKKLKEFSGMSFQVLCMDLSEDGTRLVAGGGDRTVRVWDTASGELLATLEGHTGPVNSVALPAVTRFNPPGSYIVSGSEDATVRYWDVERKQEMSCFTGHSAAVTSVAISSRNEYAVSGSADGTIRRWKLRKTF</sequence>
<feature type="repeat" description="WD" evidence="9">
    <location>
        <begin position="816"/>
        <end position="848"/>
    </location>
</feature>
<accession>A0A518FLH8</accession>
<feature type="compositionally biased region" description="Polar residues" evidence="12">
    <location>
        <begin position="186"/>
        <end position="195"/>
    </location>
</feature>
<keyword evidence="11" id="KW-0175">Coiled coil</keyword>
<dbReference type="PANTHER" id="PTHR19848">
    <property type="entry name" value="WD40 REPEAT PROTEIN"/>
    <property type="match status" value="1"/>
</dbReference>
<dbReference type="PROSITE" id="PS50294">
    <property type="entry name" value="WD_REPEATS_REGION"/>
    <property type="match status" value="5"/>
</dbReference>
<dbReference type="Gene3D" id="2.130.10.10">
    <property type="entry name" value="YVTN repeat-like/Quinoprotein amine dehydrogenase"/>
    <property type="match status" value="4"/>
</dbReference>
<dbReference type="SMART" id="SM00320">
    <property type="entry name" value="WD40"/>
    <property type="match status" value="11"/>
</dbReference>
<keyword evidence="8 10" id="KW-0067">ATP-binding</keyword>
<dbReference type="OrthoDB" id="216567at2"/>
<keyword evidence="3 9" id="KW-0853">WD repeat</keyword>
<dbReference type="InterPro" id="IPR008271">
    <property type="entry name" value="Ser/Thr_kinase_AS"/>
</dbReference>
<evidence type="ECO:0000256" key="1">
    <source>
        <dbReference type="ARBA" id="ARBA00012513"/>
    </source>
</evidence>
<evidence type="ECO:0000256" key="4">
    <source>
        <dbReference type="ARBA" id="ARBA00022679"/>
    </source>
</evidence>
<dbReference type="PANTHER" id="PTHR19848:SF8">
    <property type="entry name" value="F-BOX AND WD REPEAT DOMAIN CONTAINING 7"/>
    <property type="match status" value="1"/>
</dbReference>
<dbReference type="RefSeq" id="WP_145455184.1">
    <property type="nucleotide sequence ID" value="NZ_CP036317.1"/>
</dbReference>
<dbReference type="PROSITE" id="PS00107">
    <property type="entry name" value="PROTEIN_KINASE_ATP"/>
    <property type="match status" value="1"/>
</dbReference>
<dbReference type="CDD" id="cd00200">
    <property type="entry name" value="WD40"/>
    <property type="match status" value="1"/>
</dbReference>
<feature type="domain" description="Protein kinase" evidence="13">
    <location>
        <begin position="215"/>
        <end position="477"/>
    </location>
</feature>
<dbReference type="InterPro" id="IPR017441">
    <property type="entry name" value="Protein_kinase_ATP_BS"/>
</dbReference>
<keyword evidence="5" id="KW-0677">Repeat</keyword>
<feature type="region of interest" description="Disordered" evidence="12">
    <location>
        <begin position="186"/>
        <end position="205"/>
    </location>
</feature>
<dbReference type="PRINTS" id="PR00320">
    <property type="entry name" value="GPROTEINBRPT"/>
</dbReference>
<feature type="region of interest" description="Disordered" evidence="12">
    <location>
        <begin position="479"/>
        <end position="511"/>
    </location>
</feature>
<evidence type="ECO:0000256" key="5">
    <source>
        <dbReference type="ARBA" id="ARBA00022737"/>
    </source>
</evidence>
<dbReference type="InterPro" id="IPR019775">
    <property type="entry name" value="WD40_repeat_CS"/>
</dbReference>
<protein>
    <recommendedName>
        <fullName evidence="1">non-specific serine/threonine protein kinase</fullName>
        <ecNumber evidence="1">2.7.11.1</ecNumber>
    </recommendedName>
</protein>
<feature type="repeat" description="WD" evidence="9">
    <location>
        <begin position="1350"/>
        <end position="1387"/>
    </location>
</feature>
<dbReference type="InterPro" id="IPR020472">
    <property type="entry name" value="WD40_PAC1"/>
</dbReference>
<evidence type="ECO:0000256" key="11">
    <source>
        <dbReference type="SAM" id="Coils"/>
    </source>
</evidence>
<dbReference type="Proteomes" id="UP000320839">
    <property type="component" value="Chromosome"/>
</dbReference>
<dbReference type="Gene3D" id="3.30.200.20">
    <property type="entry name" value="Phosphorylase Kinase, domain 1"/>
    <property type="match status" value="1"/>
</dbReference>
<dbReference type="SUPFAM" id="SSF50998">
    <property type="entry name" value="Quinoprotein alcohol dehydrogenase-like"/>
    <property type="match status" value="1"/>
</dbReference>
<evidence type="ECO:0000313" key="15">
    <source>
        <dbReference type="Proteomes" id="UP000320839"/>
    </source>
</evidence>
<feature type="repeat" description="WD" evidence="9">
    <location>
        <begin position="1260"/>
        <end position="1301"/>
    </location>
</feature>
<evidence type="ECO:0000259" key="13">
    <source>
        <dbReference type="PROSITE" id="PS50011"/>
    </source>
</evidence>